<dbReference type="InterPro" id="IPR006685">
    <property type="entry name" value="MscS_channel_2nd"/>
</dbReference>
<evidence type="ECO:0000313" key="11">
    <source>
        <dbReference type="EMBL" id="NML25967.1"/>
    </source>
</evidence>
<dbReference type="InterPro" id="IPR049278">
    <property type="entry name" value="MS_channel_C"/>
</dbReference>
<keyword evidence="3" id="KW-1003">Cell membrane</keyword>
<evidence type="ECO:0000256" key="4">
    <source>
        <dbReference type="ARBA" id="ARBA00022692"/>
    </source>
</evidence>
<dbReference type="RefSeq" id="WP_169145518.1">
    <property type="nucleotide sequence ID" value="NZ_JABBGA010000006.1"/>
</dbReference>
<comment type="subcellular location">
    <subcellularLocation>
        <location evidence="1">Cell membrane</location>
        <topology evidence="1">Multi-pass membrane protein</topology>
    </subcellularLocation>
</comment>
<dbReference type="EMBL" id="JABBGA010000006">
    <property type="protein sequence ID" value="NML25967.1"/>
    <property type="molecule type" value="Genomic_DNA"/>
</dbReference>
<dbReference type="Pfam" id="PF21088">
    <property type="entry name" value="MS_channel_1st"/>
    <property type="match status" value="1"/>
</dbReference>
<evidence type="ECO:0000256" key="5">
    <source>
        <dbReference type="ARBA" id="ARBA00022989"/>
    </source>
</evidence>
<dbReference type="SUPFAM" id="SSF82861">
    <property type="entry name" value="Mechanosensitive channel protein MscS (YggB), transmembrane region"/>
    <property type="match status" value="1"/>
</dbReference>
<dbReference type="PANTHER" id="PTHR30347">
    <property type="entry name" value="POTASSIUM CHANNEL RELATED"/>
    <property type="match status" value="1"/>
</dbReference>
<dbReference type="AlphaFoldDB" id="A0A848G1B1"/>
<dbReference type="InterPro" id="IPR023408">
    <property type="entry name" value="MscS_beta-dom_sf"/>
</dbReference>
<dbReference type="InterPro" id="IPR010920">
    <property type="entry name" value="LSM_dom_sf"/>
</dbReference>
<feature type="domain" description="Mechanosensitive ion channel MscS" evidence="8">
    <location>
        <begin position="256"/>
        <end position="319"/>
    </location>
</feature>
<dbReference type="Pfam" id="PF00924">
    <property type="entry name" value="MS_channel_2nd"/>
    <property type="match status" value="1"/>
</dbReference>
<proteinExistence type="inferred from homology"/>
<protein>
    <submittedName>
        <fullName evidence="11">Mechanosensitive ion channel</fullName>
    </submittedName>
</protein>
<evidence type="ECO:0000256" key="7">
    <source>
        <dbReference type="SAM" id="Phobius"/>
    </source>
</evidence>
<feature type="transmembrane region" description="Helical" evidence="7">
    <location>
        <begin position="22"/>
        <end position="40"/>
    </location>
</feature>
<feature type="transmembrane region" description="Helical" evidence="7">
    <location>
        <begin position="131"/>
        <end position="152"/>
    </location>
</feature>
<dbReference type="Gene3D" id="2.30.30.60">
    <property type="match status" value="1"/>
</dbReference>
<keyword evidence="6 7" id="KW-0472">Membrane</keyword>
<keyword evidence="12" id="KW-1185">Reference proteome</keyword>
<dbReference type="InterPro" id="IPR052702">
    <property type="entry name" value="MscS-like_channel"/>
</dbReference>
<keyword evidence="4 7" id="KW-0812">Transmembrane</keyword>
<evidence type="ECO:0000256" key="2">
    <source>
        <dbReference type="ARBA" id="ARBA00008017"/>
    </source>
</evidence>
<evidence type="ECO:0000259" key="9">
    <source>
        <dbReference type="Pfam" id="PF21082"/>
    </source>
</evidence>
<organism evidence="11 12">
    <name type="scientific">Zoogloea dura</name>
    <dbReference type="NCBI Taxonomy" id="2728840"/>
    <lineage>
        <taxon>Bacteria</taxon>
        <taxon>Pseudomonadati</taxon>
        <taxon>Pseudomonadota</taxon>
        <taxon>Betaproteobacteria</taxon>
        <taxon>Rhodocyclales</taxon>
        <taxon>Zoogloeaceae</taxon>
        <taxon>Zoogloea</taxon>
    </lineage>
</organism>
<sequence>MEENQIAHLLIDLWDDMQKPDILWQVGVLALCLLLAGLIARQIRTILRRRREANPELLRGAGEEGLRRVIFPLSALALVVVARAALNQWHHVNLLKLAVPLLMAMAAIRLTVHALKRAFPKAGWLASFERFFAFGAWAVVALHIVGVLPAVIDGLEQISFSVGKANLNLWMLLQGVLTVMLTVLVALWISGVLEARLMNTEGLDANLKLVFARLSKALLLVLAVSIGLPLVGIDLTALSVFGGALGVGLGLGMQKIAANYVSGFILLLDRSIRMGNLISVGNERGIVSQITTRYTVLKGMSGIESIVPNETLVGAVVQNETFTDPKVRIALPIQVSYATDLDKAMSILVEAARKQPRVMEDPGPGAFVEAFADSGINLQLGFWIRDPTEGTLGIRSAINLDIWRRFKEEGIEIPFPQREVRILNPAAGLPLEGTAGAVALSQQ</sequence>
<evidence type="ECO:0000259" key="8">
    <source>
        <dbReference type="Pfam" id="PF00924"/>
    </source>
</evidence>
<dbReference type="SUPFAM" id="SSF50182">
    <property type="entry name" value="Sm-like ribonucleoproteins"/>
    <property type="match status" value="1"/>
</dbReference>
<feature type="transmembrane region" description="Helical" evidence="7">
    <location>
        <begin position="214"/>
        <end position="233"/>
    </location>
</feature>
<gene>
    <name evidence="11" type="ORF">HHL15_09455</name>
</gene>
<comment type="caution">
    <text evidence="11">The sequence shown here is derived from an EMBL/GenBank/DDBJ whole genome shotgun (WGS) entry which is preliminary data.</text>
</comment>
<dbReference type="Gene3D" id="1.10.287.1260">
    <property type="match status" value="1"/>
</dbReference>
<accession>A0A848G1B1</accession>
<dbReference type="InterPro" id="IPR011014">
    <property type="entry name" value="MscS_channel_TM-2"/>
</dbReference>
<keyword evidence="5 7" id="KW-1133">Transmembrane helix</keyword>
<evidence type="ECO:0000313" key="12">
    <source>
        <dbReference type="Proteomes" id="UP000580043"/>
    </source>
</evidence>
<feature type="domain" description="Mechanosensitive ion channel MscS C-terminal" evidence="9">
    <location>
        <begin position="330"/>
        <end position="413"/>
    </location>
</feature>
<feature type="transmembrane region" description="Helical" evidence="7">
    <location>
        <begin position="92"/>
        <end position="110"/>
    </location>
</feature>
<dbReference type="Gene3D" id="3.30.70.100">
    <property type="match status" value="1"/>
</dbReference>
<feature type="domain" description="Mechanosensitive ion channel transmembrane helices 2/3" evidence="10">
    <location>
        <begin position="214"/>
        <end position="254"/>
    </location>
</feature>
<dbReference type="GO" id="GO:0005886">
    <property type="term" value="C:plasma membrane"/>
    <property type="evidence" value="ECO:0007669"/>
    <property type="project" value="UniProtKB-SubCell"/>
</dbReference>
<comment type="similarity">
    <text evidence="2">Belongs to the MscS (TC 1.A.23) family.</text>
</comment>
<dbReference type="InterPro" id="IPR011066">
    <property type="entry name" value="MscS_channel_C_sf"/>
</dbReference>
<feature type="transmembrane region" description="Helical" evidence="7">
    <location>
        <begin position="172"/>
        <end position="193"/>
    </location>
</feature>
<dbReference type="Pfam" id="PF21082">
    <property type="entry name" value="MS_channel_3rd"/>
    <property type="match status" value="1"/>
</dbReference>
<dbReference type="SUPFAM" id="SSF82689">
    <property type="entry name" value="Mechanosensitive channel protein MscS (YggB), C-terminal domain"/>
    <property type="match status" value="1"/>
</dbReference>
<feature type="transmembrane region" description="Helical" evidence="7">
    <location>
        <begin position="69"/>
        <end position="86"/>
    </location>
</feature>
<feature type="transmembrane region" description="Helical" evidence="7">
    <location>
        <begin position="245"/>
        <end position="268"/>
    </location>
</feature>
<dbReference type="GO" id="GO:0008381">
    <property type="term" value="F:mechanosensitive monoatomic ion channel activity"/>
    <property type="evidence" value="ECO:0007669"/>
    <property type="project" value="UniProtKB-ARBA"/>
</dbReference>
<dbReference type="InterPro" id="IPR049142">
    <property type="entry name" value="MS_channel_1st"/>
</dbReference>
<evidence type="ECO:0000256" key="6">
    <source>
        <dbReference type="ARBA" id="ARBA00023136"/>
    </source>
</evidence>
<dbReference type="Proteomes" id="UP000580043">
    <property type="component" value="Unassembled WGS sequence"/>
</dbReference>
<name>A0A848G1B1_9RHOO</name>
<dbReference type="PANTHER" id="PTHR30347:SF1">
    <property type="entry name" value="MECHANOSENSITIVE CHANNEL MSCK"/>
    <property type="match status" value="1"/>
</dbReference>
<evidence type="ECO:0000256" key="1">
    <source>
        <dbReference type="ARBA" id="ARBA00004651"/>
    </source>
</evidence>
<evidence type="ECO:0000259" key="10">
    <source>
        <dbReference type="Pfam" id="PF21088"/>
    </source>
</evidence>
<reference evidence="11 12" key="1">
    <citation type="submission" date="2020-04" db="EMBL/GenBank/DDBJ databases">
        <title>Zoogloea sp. G-4-1-14 isolated from soil.</title>
        <authorList>
            <person name="Dahal R.H."/>
        </authorList>
    </citation>
    <scope>NUCLEOTIDE SEQUENCE [LARGE SCALE GENOMIC DNA]</scope>
    <source>
        <strain evidence="11 12">G-4-1-14</strain>
    </source>
</reference>
<evidence type="ECO:0000256" key="3">
    <source>
        <dbReference type="ARBA" id="ARBA00022475"/>
    </source>
</evidence>